<evidence type="ECO:0000259" key="8">
    <source>
        <dbReference type="Pfam" id="PF02878"/>
    </source>
</evidence>
<dbReference type="GO" id="GO:0046872">
    <property type="term" value="F:metal ion binding"/>
    <property type="evidence" value="ECO:0007669"/>
    <property type="project" value="UniProtKB-KW"/>
</dbReference>
<keyword evidence="4" id="KW-0479">Metal-binding</keyword>
<evidence type="ECO:0000256" key="6">
    <source>
        <dbReference type="ARBA" id="ARBA00023235"/>
    </source>
</evidence>
<comment type="cofactor">
    <cofactor evidence="1">
        <name>Mg(2+)</name>
        <dbReference type="ChEBI" id="CHEBI:18420"/>
    </cofactor>
</comment>
<evidence type="ECO:0000256" key="7">
    <source>
        <dbReference type="SAM" id="MobiDB-lite"/>
    </source>
</evidence>
<dbReference type="InterPro" id="IPR005846">
    <property type="entry name" value="A-D-PHexomutase_a/b/a-III"/>
</dbReference>
<keyword evidence="6 11" id="KW-0413">Isomerase</keyword>
<comment type="similarity">
    <text evidence="2">Belongs to the phosphohexose mutase family.</text>
</comment>
<dbReference type="PANTHER" id="PTHR43771">
    <property type="entry name" value="PHOSPHOMANNOMUTASE"/>
    <property type="match status" value="1"/>
</dbReference>
<dbReference type="SUPFAM" id="SSF53738">
    <property type="entry name" value="Phosphoglucomutase, first 3 domains"/>
    <property type="match status" value="3"/>
</dbReference>
<dbReference type="Pfam" id="PF02879">
    <property type="entry name" value="PGM_PMM_II"/>
    <property type="match status" value="1"/>
</dbReference>
<organism evidence="11 12">
    <name type="scientific">Achromobacter aloeverae</name>
    <dbReference type="NCBI Taxonomy" id="1750518"/>
    <lineage>
        <taxon>Bacteria</taxon>
        <taxon>Pseudomonadati</taxon>
        <taxon>Pseudomonadota</taxon>
        <taxon>Betaproteobacteria</taxon>
        <taxon>Burkholderiales</taxon>
        <taxon>Alcaligenaceae</taxon>
        <taxon>Achromobacter</taxon>
    </lineage>
</organism>
<evidence type="ECO:0000259" key="10">
    <source>
        <dbReference type="Pfam" id="PF02880"/>
    </source>
</evidence>
<evidence type="ECO:0000256" key="1">
    <source>
        <dbReference type="ARBA" id="ARBA00001946"/>
    </source>
</evidence>
<evidence type="ECO:0000256" key="2">
    <source>
        <dbReference type="ARBA" id="ARBA00010231"/>
    </source>
</evidence>
<dbReference type="InterPro" id="IPR005844">
    <property type="entry name" value="A-D-PHexomutase_a/b/a-I"/>
</dbReference>
<dbReference type="OrthoDB" id="9803322at2"/>
<dbReference type="InterPro" id="IPR005845">
    <property type="entry name" value="A-D-PHexomutase_a/b/a-II"/>
</dbReference>
<dbReference type="EMBL" id="PYAL01000001">
    <property type="protein sequence ID" value="RXN93250.1"/>
    <property type="molecule type" value="Genomic_DNA"/>
</dbReference>
<protein>
    <submittedName>
        <fullName evidence="11">Phosphomannomutase/phosphoglucomutase</fullName>
        <ecNumber evidence="11">5.4.2.2</ecNumber>
        <ecNumber evidence="11">5.4.2.8</ecNumber>
    </submittedName>
</protein>
<feature type="domain" description="Alpha-D-phosphohexomutase alpha/beta/alpha" evidence="9">
    <location>
        <begin position="201"/>
        <end position="297"/>
    </location>
</feature>
<dbReference type="Gene3D" id="3.30.310.50">
    <property type="entry name" value="Alpha-D-phosphohexomutase, C-terminal domain"/>
    <property type="match status" value="1"/>
</dbReference>
<evidence type="ECO:0000256" key="4">
    <source>
        <dbReference type="ARBA" id="ARBA00022723"/>
    </source>
</evidence>
<feature type="compositionally biased region" description="Low complexity" evidence="7">
    <location>
        <begin position="27"/>
        <end position="39"/>
    </location>
</feature>
<dbReference type="PANTHER" id="PTHR43771:SF2">
    <property type="entry name" value="PHOSPHOMANNOMUTASE_PHOSPHOGLUCOMUTASE"/>
    <property type="match status" value="1"/>
</dbReference>
<sequence>MRGRPTTVKSSPDARGEGSMQSIWNPGQAGLAPAGAATARMPELPPAPCEPDAIRGQVPRDIDAAYAHGLGVVLGTRARRRGVRAIVVGKDARLASVELAAALQAGIRASGTHVIDIGMAATPLMYFATRLTETGAGVMVTGGHDEENQNGFKIMMSGEPLVGDDLRGLQDEVRAQRQADARVRAVEAAGARMHIAASPCYVARVTSDVRLARGVKVALDCNYDATAALAPSLLEALGCEVTELSSDSAEAYTRPRMAPSDPRRLAGLAANLRYSDNELGLLVDGDGDRLAVVTRSGAAISADRLLMLFARDVLARHAGAHVVYDVEGSRNLAREVRRLGGRPVMWRGGAAHIAGKMRECGAMLAGEMDGQFRFRDRWHGHDDALYAAARLLEIVAAHESPSALLDALPLECVTPALKLDLAGIEAPWLVDALRARGRFMGAREVIELDGLRVEYEDGFGLARVACGGNAVLLRFEADSGTALSRIQEDFRRQLLSVAPDLRLPF</sequence>
<dbReference type="GO" id="GO:0005975">
    <property type="term" value="P:carbohydrate metabolic process"/>
    <property type="evidence" value="ECO:0007669"/>
    <property type="project" value="InterPro"/>
</dbReference>
<evidence type="ECO:0000256" key="5">
    <source>
        <dbReference type="ARBA" id="ARBA00022842"/>
    </source>
</evidence>
<accession>A0A4V1MSU4</accession>
<keyword evidence="5" id="KW-0460">Magnesium</keyword>
<feature type="region of interest" description="Disordered" evidence="7">
    <location>
        <begin position="1"/>
        <end position="54"/>
    </location>
</feature>
<dbReference type="InterPro" id="IPR036900">
    <property type="entry name" value="A-D-PHexomutase_C_sf"/>
</dbReference>
<comment type="caution">
    <text evidence="11">The sequence shown here is derived from an EMBL/GenBank/DDBJ whole genome shotgun (WGS) entry which is preliminary data.</text>
</comment>
<feature type="domain" description="Alpha-D-phosphohexomutase alpha/beta/alpha" evidence="10">
    <location>
        <begin position="302"/>
        <end position="408"/>
    </location>
</feature>
<feature type="domain" description="Alpha-D-phosphohexomutase alpha/beta/alpha" evidence="8">
    <location>
        <begin position="54"/>
        <end position="177"/>
    </location>
</feature>
<keyword evidence="3" id="KW-0597">Phosphoprotein</keyword>
<evidence type="ECO:0000313" key="12">
    <source>
        <dbReference type="Proteomes" id="UP000290849"/>
    </source>
</evidence>
<proteinExistence type="inferred from homology"/>
<dbReference type="Pfam" id="PF02878">
    <property type="entry name" value="PGM_PMM_I"/>
    <property type="match status" value="1"/>
</dbReference>
<dbReference type="Gene3D" id="3.40.120.10">
    <property type="entry name" value="Alpha-D-Glucose-1,6-Bisphosphate, subunit A, domain 3"/>
    <property type="match status" value="3"/>
</dbReference>
<dbReference type="GO" id="GO:0004615">
    <property type="term" value="F:phosphomannomutase activity"/>
    <property type="evidence" value="ECO:0007669"/>
    <property type="project" value="UniProtKB-EC"/>
</dbReference>
<dbReference type="CDD" id="cd03089">
    <property type="entry name" value="PMM_PGM"/>
    <property type="match status" value="1"/>
</dbReference>
<dbReference type="EC" id="5.4.2.2" evidence="11"/>
<keyword evidence="12" id="KW-1185">Reference proteome</keyword>
<name>A0A4V1MSU4_9BURK</name>
<dbReference type="GO" id="GO:0004614">
    <property type="term" value="F:phosphoglucomutase activity"/>
    <property type="evidence" value="ECO:0007669"/>
    <property type="project" value="UniProtKB-EC"/>
</dbReference>
<dbReference type="AlphaFoldDB" id="A0A4V1MSU4"/>
<evidence type="ECO:0000313" key="11">
    <source>
        <dbReference type="EMBL" id="RXN93250.1"/>
    </source>
</evidence>
<dbReference type="Pfam" id="PF02880">
    <property type="entry name" value="PGM_PMM_III"/>
    <property type="match status" value="1"/>
</dbReference>
<dbReference type="Proteomes" id="UP000290849">
    <property type="component" value="Unassembled WGS sequence"/>
</dbReference>
<evidence type="ECO:0000256" key="3">
    <source>
        <dbReference type="ARBA" id="ARBA00022553"/>
    </source>
</evidence>
<dbReference type="InterPro" id="IPR016055">
    <property type="entry name" value="A-D-PHexomutase_a/b/a-I/II/III"/>
</dbReference>
<gene>
    <name evidence="11" type="ORF">C7R54_06005</name>
</gene>
<reference evidence="11 12" key="1">
    <citation type="journal article" date="2017" name="Int. J. Syst. Evol. Microbiol.">
        <title>Achromobacter aloeverae sp. nov., isolated from the root of Aloe vera (L.) Burm.f.</title>
        <authorList>
            <person name="Kuncharoen N."/>
            <person name="Muramatsu Y."/>
            <person name="Shibata C."/>
            <person name="Kamakura Y."/>
            <person name="Nakagawa Y."/>
            <person name="Tanasupawat S."/>
        </authorList>
    </citation>
    <scope>NUCLEOTIDE SEQUENCE [LARGE SCALE GENOMIC DNA]</scope>
    <source>
        <strain evidence="11 12">AVA-1</strain>
    </source>
</reference>
<dbReference type="SUPFAM" id="SSF55957">
    <property type="entry name" value="Phosphoglucomutase, C-terminal domain"/>
    <property type="match status" value="1"/>
</dbReference>
<dbReference type="EC" id="5.4.2.8" evidence="11"/>
<evidence type="ECO:0000259" key="9">
    <source>
        <dbReference type="Pfam" id="PF02879"/>
    </source>
</evidence>